<evidence type="ECO:0000256" key="6">
    <source>
        <dbReference type="ARBA" id="ARBA00023136"/>
    </source>
</evidence>
<keyword evidence="5 7" id="KW-1133">Transmembrane helix</keyword>
<organism evidence="10 11">
    <name type="scientific">Arthrobacter liuii</name>
    <dbReference type="NCBI Taxonomy" id="1476996"/>
    <lineage>
        <taxon>Bacteria</taxon>
        <taxon>Bacillati</taxon>
        <taxon>Actinomycetota</taxon>
        <taxon>Actinomycetes</taxon>
        <taxon>Micrococcales</taxon>
        <taxon>Micrococcaceae</taxon>
        <taxon>Arthrobacter</taxon>
    </lineage>
</organism>
<sequence length="299" mass="32638">MTTETMAKGATPNTGALKHQPPARRRKKRPGTYISRVAIILAGLVFFFPFLWMVATSLKPTSEVFSTGSNFLASRVEWSNYVTAWTAIPFAQVIANSFLVSIAGAALTTVVSLLSAYAFARLQFRHRDKLFLVFLGTLVLPQEVLVIPLYIMMNKLDLVNSLPALIVPFAFGAFGAFLIRQFLLSLPVEFEEAARIDGAGSIRILWSVILPLVRAPLAVVAVFSFIDYWSSFLWPLIVINDVSQATIPLGLSMFSGERGTDWGPLMAAATVAVIPSLLVVILLQRQLVKGVSMGGFGGR</sequence>
<dbReference type="PANTHER" id="PTHR43744:SF12">
    <property type="entry name" value="ABC TRANSPORTER PERMEASE PROTEIN MG189-RELATED"/>
    <property type="match status" value="1"/>
</dbReference>
<evidence type="ECO:0000256" key="7">
    <source>
        <dbReference type="RuleBase" id="RU363032"/>
    </source>
</evidence>
<evidence type="ECO:0000256" key="3">
    <source>
        <dbReference type="ARBA" id="ARBA00022475"/>
    </source>
</evidence>
<dbReference type="CDD" id="cd06261">
    <property type="entry name" value="TM_PBP2"/>
    <property type="match status" value="1"/>
</dbReference>
<feature type="transmembrane region" description="Helical" evidence="7">
    <location>
        <begin position="165"/>
        <end position="183"/>
    </location>
</feature>
<evidence type="ECO:0000256" key="1">
    <source>
        <dbReference type="ARBA" id="ARBA00004651"/>
    </source>
</evidence>
<keyword evidence="4 7" id="KW-0812">Transmembrane</keyword>
<dbReference type="EMBL" id="BMFW01000010">
    <property type="protein sequence ID" value="GGH96428.1"/>
    <property type="molecule type" value="Genomic_DNA"/>
</dbReference>
<protein>
    <submittedName>
        <fullName evidence="10">Sugar ABC transporter permease</fullName>
    </submittedName>
</protein>
<keyword evidence="3" id="KW-1003">Cell membrane</keyword>
<keyword evidence="6 7" id="KW-0472">Membrane</keyword>
<dbReference type="PANTHER" id="PTHR43744">
    <property type="entry name" value="ABC TRANSPORTER PERMEASE PROTEIN MG189-RELATED-RELATED"/>
    <property type="match status" value="1"/>
</dbReference>
<evidence type="ECO:0000256" key="4">
    <source>
        <dbReference type="ARBA" id="ARBA00022692"/>
    </source>
</evidence>
<comment type="similarity">
    <text evidence="7">Belongs to the binding-protein-dependent transport system permease family.</text>
</comment>
<dbReference type="SUPFAM" id="SSF161098">
    <property type="entry name" value="MetI-like"/>
    <property type="match status" value="1"/>
</dbReference>
<dbReference type="InterPro" id="IPR000515">
    <property type="entry name" value="MetI-like"/>
</dbReference>
<evidence type="ECO:0000313" key="10">
    <source>
        <dbReference type="EMBL" id="GGH96428.1"/>
    </source>
</evidence>
<evidence type="ECO:0000256" key="5">
    <source>
        <dbReference type="ARBA" id="ARBA00022989"/>
    </source>
</evidence>
<proteinExistence type="inferred from homology"/>
<evidence type="ECO:0000256" key="8">
    <source>
        <dbReference type="SAM" id="MobiDB-lite"/>
    </source>
</evidence>
<dbReference type="Gene3D" id="1.10.3720.10">
    <property type="entry name" value="MetI-like"/>
    <property type="match status" value="1"/>
</dbReference>
<comment type="subcellular location">
    <subcellularLocation>
        <location evidence="1 7">Cell membrane</location>
        <topology evidence="1 7">Multi-pass membrane protein</topology>
    </subcellularLocation>
</comment>
<keyword evidence="2 7" id="KW-0813">Transport</keyword>
<accession>A0ABQ2AUH4</accession>
<comment type="caution">
    <text evidence="10">The sequence shown here is derived from an EMBL/GenBank/DDBJ whole genome shotgun (WGS) entry which is preliminary data.</text>
</comment>
<feature type="transmembrane region" description="Helical" evidence="7">
    <location>
        <begin position="98"/>
        <end position="119"/>
    </location>
</feature>
<evidence type="ECO:0000256" key="2">
    <source>
        <dbReference type="ARBA" id="ARBA00022448"/>
    </source>
</evidence>
<feature type="transmembrane region" description="Helical" evidence="7">
    <location>
        <begin position="131"/>
        <end position="153"/>
    </location>
</feature>
<dbReference type="Proteomes" id="UP000643279">
    <property type="component" value="Unassembled WGS sequence"/>
</dbReference>
<evidence type="ECO:0000313" key="11">
    <source>
        <dbReference type="Proteomes" id="UP000643279"/>
    </source>
</evidence>
<dbReference type="Pfam" id="PF00528">
    <property type="entry name" value="BPD_transp_1"/>
    <property type="match status" value="1"/>
</dbReference>
<gene>
    <name evidence="10" type="ORF">GCM10007170_24250</name>
</gene>
<feature type="domain" description="ABC transmembrane type-1" evidence="9">
    <location>
        <begin position="94"/>
        <end position="283"/>
    </location>
</feature>
<dbReference type="PROSITE" id="PS50928">
    <property type="entry name" value="ABC_TM1"/>
    <property type="match status" value="1"/>
</dbReference>
<feature type="region of interest" description="Disordered" evidence="8">
    <location>
        <begin position="1"/>
        <end position="29"/>
    </location>
</feature>
<dbReference type="RefSeq" id="WP_188571855.1">
    <property type="nucleotide sequence ID" value="NZ_BMFW01000010.1"/>
</dbReference>
<reference evidence="11" key="1">
    <citation type="journal article" date="2019" name="Int. J. Syst. Evol. Microbiol.">
        <title>The Global Catalogue of Microorganisms (GCM) 10K type strain sequencing project: providing services to taxonomists for standard genome sequencing and annotation.</title>
        <authorList>
            <consortium name="The Broad Institute Genomics Platform"/>
            <consortium name="The Broad Institute Genome Sequencing Center for Infectious Disease"/>
            <person name="Wu L."/>
            <person name="Ma J."/>
        </authorList>
    </citation>
    <scope>NUCLEOTIDE SEQUENCE [LARGE SCALE GENOMIC DNA]</scope>
    <source>
        <strain evidence="11">CGMCC 1.12778</strain>
    </source>
</reference>
<feature type="transmembrane region" description="Helical" evidence="7">
    <location>
        <begin position="262"/>
        <end position="283"/>
    </location>
</feature>
<feature type="transmembrane region" description="Helical" evidence="7">
    <location>
        <begin position="33"/>
        <end position="55"/>
    </location>
</feature>
<keyword evidence="11" id="KW-1185">Reference proteome</keyword>
<name>A0ABQ2AUH4_9MICC</name>
<dbReference type="InterPro" id="IPR035906">
    <property type="entry name" value="MetI-like_sf"/>
</dbReference>
<evidence type="ECO:0000259" key="9">
    <source>
        <dbReference type="PROSITE" id="PS50928"/>
    </source>
</evidence>
<feature type="transmembrane region" description="Helical" evidence="7">
    <location>
        <begin position="204"/>
        <end position="226"/>
    </location>
</feature>